<comment type="caution">
    <text evidence="1">The sequence shown here is derived from an EMBL/GenBank/DDBJ whole genome shotgun (WGS) entry which is preliminary data.</text>
</comment>
<dbReference type="Proteomes" id="UP001330749">
    <property type="component" value="Unassembled WGS sequence"/>
</dbReference>
<dbReference type="EMBL" id="JARMQG010000055">
    <property type="protein sequence ID" value="MED3561894.1"/>
    <property type="molecule type" value="Genomic_DNA"/>
</dbReference>
<sequence>MWVITLYTMETIKMFEFEKQEEAIEAFESIQGTKILSEIVYFNDPCFLN</sequence>
<keyword evidence="2" id="KW-1185">Reference proteome</keyword>
<evidence type="ECO:0000313" key="1">
    <source>
        <dbReference type="EMBL" id="MED3561894.1"/>
    </source>
</evidence>
<dbReference type="RefSeq" id="WP_327966811.1">
    <property type="nucleotide sequence ID" value="NZ_JARMQG010000055.1"/>
</dbReference>
<evidence type="ECO:0000313" key="2">
    <source>
        <dbReference type="Proteomes" id="UP001330749"/>
    </source>
</evidence>
<organism evidence="1 2">
    <name type="scientific">Bacillus xiapuensis</name>
    <dbReference type="NCBI Taxonomy" id="2014075"/>
    <lineage>
        <taxon>Bacteria</taxon>
        <taxon>Bacillati</taxon>
        <taxon>Bacillota</taxon>
        <taxon>Bacilli</taxon>
        <taxon>Bacillales</taxon>
        <taxon>Bacillaceae</taxon>
        <taxon>Bacillus</taxon>
    </lineage>
</organism>
<gene>
    <name evidence="1" type="ORF">P4447_05120</name>
</gene>
<protein>
    <submittedName>
        <fullName evidence="1">Uncharacterized protein</fullName>
    </submittedName>
</protein>
<accession>A0ABU6N6P7</accession>
<proteinExistence type="predicted"/>
<reference evidence="1 2" key="1">
    <citation type="submission" date="2023-03" db="EMBL/GenBank/DDBJ databases">
        <title>Bacillus Genome Sequencing.</title>
        <authorList>
            <person name="Dunlap C."/>
        </authorList>
    </citation>
    <scope>NUCLEOTIDE SEQUENCE [LARGE SCALE GENOMIC DNA]</scope>
    <source>
        <strain evidence="1 2">B-14544</strain>
    </source>
</reference>
<name>A0ABU6N6P7_9BACI</name>